<dbReference type="STRING" id="2015173.A0A026W1N4"/>
<evidence type="ECO:0000313" key="7">
    <source>
        <dbReference type="EMBL" id="RLU15650.1"/>
    </source>
</evidence>
<comment type="similarity">
    <text evidence="2">Belongs to the RRP1 family.</text>
</comment>
<feature type="region of interest" description="Disordered" evidence="5">
    <location>
        <begin position="1"/>
        <end position="29"/>
    </location>
</feature>
<feature type="compositionally biased region" description="Basic and acidic residues" evidence="5">
    <location>
        <begin position="479"/>
        <end position="493"/>
    </location>
</feature>
<keyword evidence="3" id="KW-0698">rRNA processing</keyword>
<proteinExistence type="inferred from homology"/>
<dbReference type="GO" id="GO:0005634">
    <property type="term" value="C:nucleus"/>
    <property type="evidence" value="ECO:0007669"/>
    <property type="project" value="UniProtKB-SubCell"/>
</dbReference>
<evidence type="ECO:0000256" key="4">
    <source>
        <dbReference type="ARBA" id="ARBA00023242"/>
    </source>
</evidence>
<dbReference type="Proteomes" id="UP000279307">
    <property type="component" value="Chromosome 12"/>
</dbReference>
<evidence type="ECO:0000313" key="8">
    <source>
        <dbReference type="Proteomes" id="UP000053097"/>
    </source>
</evidence>
<dbReference type="EMBL" id="KK107488">
    <property type="protein sequence ID" value="EZA49980.1"/>
    <property type="molecule type" value="Genomic_DNA"/>
</dbReference>
<reference evidence="7" key="3">
    <citation type="submission" date="2018-07" db="EMBL/GenBank/DDBJ databases">
        <authorList>
            <person name="Mckenzie S.K."/>
            <person name="Kronauer D.J.C."/>
        </authorList>
    </citation>
    <scope>NUCLEOTIDE SEQUENCE</scope>
    <source>
        <strain evidence="7">Clonal line C1</strain>
    </source>
</reference>
<evidence type="ECO:0000256" key="2">
    <source>
        <dbReference type="ARBA" id="ARBA00006374"/>
    </source>
</evidence>
<dbReference type="PANTHER" id="PTHR13026">
    <property type="entry name" value="NNP-1 PROTEIN NOVEL NUCLEAR PROTEIN 1 NOP52"/>
    <property type="match status" value="1"/>
</dbReference>
<keyword evidence="4" id="KW-0539">Nucleus</keyword>
<feature type="region of interest" description="Disordered" evidence="5">
    <location>
        <begin position="287"/>
        <end position="309"/>
    </location>
</feature>
<reference evidence="7" key="2">
    <citation type="journal article" date="2018" name="Genome Res.">
        <title>The genomic architecture and molecular evolution of ant odorant receptors.</title>
        <authorList>
            <person name="McKenzie S.K."/>
            <person name="Kronauer D.J.C."/>
        </authorList>
    </citation>
    <scope>NUCLEOTIDE SEQUENCE [LARGE SCALE GENOMIC DNA]</scope>
    <source>
        <strain evidence="7">Clonal line C1</strain>
    </source>
</reference>
<accession>A0A026W1N4</accession>
<dbReference type="Pfam" id="PF05997">
    <property type="entry name" value="Nop52"/>
    <property type="match status" value="1"/>
</dbReference>
<dbReference type="EMBL" id="QOIP01000012">
    <property type="protein sequence ID" value="RLU15650.1"/>
    <property type="molecule type" value="Genomic_DNA"/>
</dbReference>
<evidence type="ECO:0000256" key="5">
    <source>
        <dbReference type="SAM" id="MobiDB-lite"/>
    </source>
</evidence>
<reference evidence="6 8" key="1">
    <citation type="journal article" date="2014" name="Curr. Biol.">
        <title>The genome of the clonal raider ant Cerapachys biroi.</title>
        <authorList>
            <person name="Oxley P.R."/>
            <person name="Ji L."/>
            <person name="Fetter-Pruneda I."/>
            <person name="McKenzie S.K."/>
            <person name="Li C."/>
            <person name="Hu H."/>
            <person name="Zhang G."/>
            <person name="Kronauer D.J."/>
        </authorList>
    </citation>
    <scope>NUCLEOTIDE SEQUENCE [LARGE SCALE GENOMIC DNA]</scope>
</reference>
<dbReference type="OMA" id="PKSDYYR"/>
<gene>
    <name evidence="7" type="ORF">DMN91_011404</name>
    <name evidence="6" type="ORF">X777_11468</name>
</gene>
<dbReference type="AlphaFoldDB" id="A0A026W1N4"/>
<name>A0A026W1N4_OOCBI</name>
<feature type="region of interest" description="Disordered" evidence="5">
    <location>
        <begin position="395"/>
        <end position="450"/>
    </location>
</feature>
<dbReference type="InterPro" id="IPR010301">
    <property type="entry name" value="RRP1"/>
</dbReference>
<evidence type="ECO:0000313" key="6">
    <source>
        <dbReference type="EMBL" id="EZA49980.1"/>
    </source>
</evidence>
<evidence type="ECO:0000256" key="3">
    <source>
        <dbReference type="ARBA" id="ARBA00022552"/>
    </source>
</evidence>
<dbReference type="Proteomes" id="UP000053097">
    <property type="component" value="Unassembled WGS sequence"/>
</dbReference>
<feature type="compositionally biased region" description="Basic residues" evidence="5">
    <location>
        <begin position="1"/>
        <end position="11"/>
    </location>
</feature>
<dbReference type="PANTHER" id="PTHR13026:SF0">
    <property type="entry name" value="RIBOSOMAL RNA PROCESSING 1B"/>
    <property type="match status" value="1"/>
</dbReference>
<sequence length="674" mass="77522">MPRRRARAPRAHKNEAAMLEASKAQERDERKVEAEENLLIAQEIKIARFLANPDKKIRDRTLKKLKKWMTLRSTSSFEFTETEFIILWKGLFYCMWYSDMMLIQEELAETISQLVHCLKSMADVVLYTACGLTTLGTEWLGLDHYALNKFYMLVKRILRQTFVACRNNSWDMEWVTNIADVLEKLFLDPKLSLGFKLHITFVYLEELAKVSDENLSEEAVHGFIQPFVVYLAASYDARPRQQIQRHIFRHLIFQSDLGMDYTQKFEVWKNSGFPCVSMDDIQKIEMSEEESDEELSTKGQDVQSKPLDPRAGRVDVELPQLPFNPAKIAEQLKKHKFHPTSTSKSRRQVTRLIAEFNELAEGSMPLGVKRVRKPYAQKNTDMDSQMAALRLIQSEKPVEDKLSRKQKRKRHDSIMSYHADEALSSLDNSKKMTKSDVDTSNCELDDSKNDSVDVPAIRKANMQNSSADVLPKKRKRSVATHDEFAGKRETTENKEEEPEIKVSTKINKMKKIKAKHTSDAHAADKSTKRKTRCKKLPREQDSGNEDQCTSAPIALISQHRKKPKKIKDKPIIKKQRSKIGALRDDQVTPLRTELSNKIKNQLDKSSSAKKKVVFGLSRNTAQHTSEYLQQIRNSPAIPFDANKKPLTSALKTSPLPSPINPFYKKKLSLQNQRI</sequence>
<keyword evidence="8" id="KW-1185">Reference proteome</keyword>
<comment type="subcellular location">
    <subcellularLocation>
        <location evidence="1">Nucleus</location>
    </subcellularLocation>
</comment>
<dbReference type="GO" id="GO:0006364">
    <property type="term" value="P:rRNA processing"/>
    <property type="evidence" value="ECO:0007669"/>
    <property type="project" value="UniProtKB-KW"/>
</dbReference>
<feature type="region of interest" description="Disordered" evidence="5">
    <location>
        <begin position="463"/>
        <end position="550"/>
    </location>
</feature>
<organism evidence="6 8">
    <name type="scientific">Ooceraea biroi</name>
    <name type="common">Clonal raider ant</name>
    <name type="synonym">Cerapachys biroi</name>
    <dbReference type="NCBI Taxonomy" id="2015173"/>
    <lineage>
        <taxon>Eukaryota</taxon>
        <taxon>Metazoa</taxon>
        <taxon>Ecdysozoa</taxon>
        <taxon>Arthropoda</taxon>
        <taxon>Hexapoda</taxon>
        <taxon>Insecta</taxon>
        <taxon>Pterygota</taxon>
        <taxon>Neoptera</taxon>
        <taxon>Endopterygota</taxon>
        <taxon>Hymenoptera</taxon>
        <taxon>Apocrita</taxon>
        <taxon>Aculeata</taxon>
        <taxon>Formicoidea</taxon>
        <taxon>Formicidae</taxon>
        <taxon>Dorylinae</taxon>
        <taxon>Ooceraea</taxon>
    </lineage>
</organism>
<dbReference type="OrthoDB" id="2019504at2759"/>
<protein>
    <submittedName>
        <fullName evidence="6">Ribosomal RNA processing protein 1-like protein</fullName>
    </submittedName>
</protein>
<evidence type="ECO:0000256" key="1">
    <source>
        <dbReference type="ARBA" id="ARBA00004123"/>
    </source>
</evidence>
<dbReference type="GO" id="GO:0030688">
    <property type="term" value="C:preribosome, small subunit precursor"/>
    <property type="evidence" value="ECO:0007669"/>
    <property type="project" value="InterPro"/>
</dbReference>
<feature type="compositionally biased region" description="Basic and acidic residues" evidence="5">
    <location>
        <begin position="428"/>
        <end position="437"/>
    </location>
</feature>
<feature type="compositionally biased region" description="Basic and acidic residues" evidence="5">
    <location>
        <begin position="516"/>
        <end position="526"/>
    </location>
</feature>